<dbReference type="Gene3D" id="1.20.1740.10">
    <property type="entry name" value="Amino acid/polyamine transporter I"/>
    <property type="match status" value="1"/>
</dbReference>
<feature type="transmembrane region" description="Helical" evidence="9">
    <location>
        <begin position="104"/>
        <end position="131"/>
    </location>
</feature>
<dbReference type="GO" id="GO:0009847">
    <property type="term" value="P:spore germination"/>
    <property type="evidence" value="ECO:0007669"/>
    <property type="project" value="InterPro"/>
</dbReference>
<name>A0A845FEB7_9BACI</name>
<dbReference type="PANTHER" id="PTHR34975:SF2">
    <property type="entry name" value="SPORE GERMINATION PROTEIN A2"/>
    <property type="match status" value="1"/>
</dbReference>
<dbReference type="AlphaFoldDB" id="A0A845FEB7"/>
<comment type="caution">
    <text evidence="10">The sequence shown here is derived from an EMBL/GenBank/DDBJ whole genome shotgun (WGS) entry which is preliminary data.</text>
</comment>
<evidence type="ECO:0000313" key="10">
    <source>
        <dbReference type="EMBL" id="MYL72128.1"/>
    </source>
</evidence>
<proteinExistence type="inferred from homology"/>
<evidence type="ECO:0000313" key="11">
    <source>
        <dbReference type="Proteomes" id="UP000450457"/>
    </source>
</evidence>
<keyword evidence="3" id="KW-0813">Transport</keyword>
<evidence type="ECO:0000256" key="1">
    <source>
        <dbReference type="ARBA" id="ARBA00004141"/>
    </source>
</evidence>
<dbReference type="NCBIfam" id="TIGR00912">
    <property type="entry name" value="2A0309"/>
    <property type="match status" value="1"/>
</dbReference>
<dbReference type="PANTHER" id="PTHR34975">
    <property type="entry name" value="SPORE GERMINATION PROTEIN A2"/>
    <property type="match status" value="1"/>
</dbReference>
<dbReference type="Pfam" id="PF03845">
    <property type="entry name" value="Spore_permease"/>
    <property type="match status" value="1"/>
</dbReference>
<dbReference type="OrthoDB" id="2446105at2"/>
<comment type="similarity">
    <text evidence="2">Belongs to the amino acid-polyamine-organocation (APC) superfamily. Spore germination protein (SGP) (TC 2.A.3.9) family.</text>
</comment>
<gene>
    <name evidence="10" type="ORF">GLW00_14795</name>
</gene>
<feature type="transmembrane region" description="Helical" evidence="9">
    <location>
        <begin position="137"/>
        <end position="159"/>
    </location>
</feature>
<keyword evidence="7 9" id="KW-0472">Membrane</keyword>
<evidence type="ECO:0000256" key="4">
    <source>
        <dbReference type="ARBA" id="ARBA00022544"/>
    </source>
</evidence>
<feature type="transmembrane region" description="Helical" evidence="9">
    <location>
        <begin position="354"/>
        <end position="373"/>
    </location>
</feature>
<evidence type="ECO:0000256" key="2">
    <source>
        <dbReference type="ARBA" id="ARBA00007998"/>
    </source>
</evidence>
<evidence type="ECO:0000256" key="8">
    <source>
        <dbReference type="SAM" id="MobiDB-lite"/>
    </source>
</evidence>
<dbReference type="GeneID" id="78008276"/>
<protein>
    <submittedName>
        <fullName evidence="10">Endospore germination permease</fullName>
    </submittedName>
</protein>
<evidence type="ECO:0000256" key="9">
    <source>
        <dbReference type="SAM" id="Phobius"/>
    </source>
</evidence>
<feature type="transmembrane region" description="Helical" evidence="9">
    <location>
        <begin position="233"/>
        <end position="256"/>
    </location>
</feature>
<feature type="region of interest" description="Disordered" evidence="8">
    <location>
        <begin position="1"/>
        <end position="21"/>
    </location>
</feature>
<dbReference type="Proteomes" id="UP000450457">
    <property type="component" value="Unassembled WGS sequence"/>
</dbReference>
<keyword evidence="5 9" id="KW-0812">Transmembrane</keyword>
<keyword evidence="6 9" id="KW-1133">Transmembrane helix</keyword>
<feature type="compositionally biased region" description="Polar residues" evidence="8">
    <location>
        <begin position="1"/>
        <end position="20"/>
    </location>
</feature>
<dbReference type="RefSeq" id="WP_160915360.1">
    <property type="nucleotide sequence ID" value="NZ_WMFA01000006.1"/>
</dbReference>
<dbReference type="GO" id="GO:0016020">
    <property type="term" value="C:membrane"/>
    <property type="evidence" value="ECO:0007669"/>
    <property type="project" value="UniProtKB-SubCell"/>
</dbReference>
<evidence type="ECO:0000256" key="6">
    <source>
        <dbReference type="ARBA" id="ARBA00022989"/>
    </source>
</evidence>
<comment type="subcellular location">
    <subcellularLocation>
        <location evidence="1">Membrane</location>
        <topology evidence="1">Multi-pass membrane protein</topology>
    </subcellularLocation>
</comment>
<reference evidence="10 11" key="1">
    <citation type="submission" date="2019-11" db="EMBL/GenBank/DDBJ databases">
        <title>Genome sequences of 17 halophilic strains isolated from different environments.</title>
        <authorList>
            <person name="Furrow R.E."/>
        </authorList>
    </citation>
    <scope>NUCLEOTIDE SEQUENCE [LARGE SCALE GENOMIC DNA]</scope>
    <source>
        <strain evidence="10 11">SL-4</strain>
    </source>
</reference>
<feature type="transmembrane region" description="Helical" evidence="9">
    <location>
        <begin position="323"/>
        <end position="342"/>
    </location>
</feature>
<feature type="transmembrane region" description="Helical" evidence="9">
    <location>
        <begin position="166"/>
        <end position="188"/>
    </location>
</feature>
<accession>A0A845FEB7</accession>
<evidence type="ECO:0000256" key="5">
    <source>
        <dbReference type="ARBA" id="ARBA00022692"/>
    </source>
</evidence>
<feature type="transmembrane region" description="Helical" evidence="9">
    <location>
        <begin position="200"/>
        <end position="221"/>
    </location>
</feature>
<sequence>MNKNNQNKEGTKPPQQTNQKNEQKLSRRQFFFIIIQTQIGVGVLSVPYELHTVAKQDGWISLLLGAIAIQLLLIGIWVVAKNLPQDTLYTMNDKLYTKWIGRPLSILYILYFIGVGTLIILLFCRMINVWVLPNTPIWVTALLMITVCMYMVHGGLLVLGRMYTMLSILIVFLLILMVFGAKEMQIMYLFPILESGWGKVFSGINQAIFSYFGFIVTLVVYSKVEGTNKQKLTTIVLAHWFVTLFYLFTVLASYTFFSTSELPLVPEPVLYMLKSFSLPIIARIDLFFITIWVINVATSFATYLYLSSIGFSDLFKKQSTTKFIVLIGVVVFSISMFIGMDIKKMEAFNNVVTYSGYVFSVTLPLIMVPLSFWRRNKDKGAGTS</sequence>
<dbReference type="EMBL" id="WMFA01000006">
    <property type="protein sequence ID" value="MYL72128.1"/>
    <property type="molecule type" value="Genomic_DNA"/>
</dbReference>
<keyword evidence="4" id="KW-0309">Germination</keyword>
<feature type="transmembrane region" description="Helical" evidence="9">
    <location>
        <begin position="30"/>
        <end position="48"/>
    </location>
</feature>
<evidence type="ECO:0000256" key="3">
    <source>
        <dbReference type="ARBA" id="ARBA00022448"/>
    </source>
</evidence>
<organism evidence="10 11">
    <name type="scientific">Halobacillus litoralis</name>
    <dbReference type="NCBI Taxonomy" id="45668"/>
    <lineage>
        <taxon>Bacteria</taxon>
        <taxon>Bacillati</taxon>
        <taxon>Bacillota</taxon>
        <taxon>Bacilli</taxon>
        <taxon>Bacillales</taxon>
        <taxon>Bacillaceae</taxon>
        <taxon>Halobacillus</taxon>
    </lineage>
</organism>
<feature type="transmembrane region" description="Helical" evidence="9">
    <location>
        <begin position="60"/>
        <end position="83"/>
    </location>
</feature>
<dbReference type="InterPro" id="IPR004761">
    <property type="entry name" value="Spore_GerAB"/>
</dbReference>
<feature type="transmembrane region" description="Helical" evidence="9">
    <location>
        <begin position="276"/>
        <end position="303"/>
    </location>
</feature>
<evidence type="ECO:0000256" key="7">
    <source>
        <dbReference type="ARBA" id="ARBA00023136"/>
    </source>
</evidence>